<name>A0A8S5RMB9_9VIRU</name>
<proteinExistence type="predicted"/>
<sequence length="102" mass="11181">MEAIIALVAAVITAFVIPWLKGKIDADKLEKIELWVTVAVEAAEQLYVGSGRGAEKKAYVVQFLQEKGFTIDPDSLDKLIEAAVFNLPEYIGLIEAEGEEND</sequence>
<protein>
    <submittedName>
        <fullName evidence="1">Holin</fullName>
    </submittedName>
</protein>
<evidence type="ECO:0000313" key="1">
    <source>
        <dbReference type="EMBL" id="DAE32257.1"/>
    </source>
</evidence>
<dbReference type="EMBL" id="BK059119">
    <property type="protein sequence ID" value="DAE32257.1"/>
    <property type="molecule type" value="Genomic_DNA"/>
</dbReference>
<accession>A0A8S5RMB9</accession>
<dbReference type="Pfam" id="PF09682">
    <property type="entry name" value="Phage_holin_6_1"/>
    <property type="match status" value="1"/>
</dbReference>
<dbReference type="InterPro" id="IPR010026">
    <property type="entry name" value="Phage_holin_LL-H"/>
</dbReference>
<reference evidence="1" key="1">
    <citation type="journal article" date="2021" name="Proc. Natl. Acad. Sci. U.S.A.">
        <title>A Catalog of Tens of Thousands of Viruses from Human Metagenomes Reveals Hidden Associations with Chronic Diseases.</title>
        <authorList>
            <person name="Tisza M.J."/>
            <person name="Buck C.B."/>
        </authorList>
    </citation>
    <scope>NUCLEOTIDE SEQUENCE</scope>
    <source>
        <strain evidence="1">CtvdG25</strain>
    </source>
</reference>
<organism evidence="1">
    <name type="scientific">virus sp. ctvdG25</name>
    <dbReference type="NCBI Taxonomy" id="2825827"/>
    <lineage>
        <taxon>Viruses</taxon>
    </lineage>
</organism>